<dbReference type="InterPro" id="IPR011527">
    <property type="entry name" value="ABC1_TM_dom"/>
</dbReference>
<keyword evidence="9" id="KW-0325">Glycoprotein</keyword>
<dbReference type="Gene3D" id="1.20.1560.10">
    <property type="entry name" value="ABC transporter type 1, transmembrane domain"/>
    <property type="match status" value="1"/>
</dbReference>
<keyword evidence="2" id="KW-0813">Transport</keyword>
<evidence type="ECO:0000259" key="12">
    <source>
        <dbReference type="PROSITE" id="PS50893"/>
    </source>
</evidence>
<dbReference type="SUPFAM" id="SSF90123">
    <property type="entry name" value="ABC transporter transmembrane region"/>
    <property type="match status" value="1"/>
</dbReference>
<dbReference type="PROSITE" id="PS50893">
    <property type="entry name" value="ABC_TRANSPORTER_2"/>
    <property type="match status" value="1"/>
</dbReference>
<dbReference type="GO" id="GO:0016020">
    <property type="term" value="C:membrane"/>
    <property type="evidence" value="ECO:0007669"/>
    <property type="project" value="InterPro"/>
</dbReference>
<dbReference type="AlphaFoldDB" id="A0A6A4L1Y9"/>
<keyword evidence="7 11" id="KW-1133">Transmembrane helix</keyword>
<dbReference type="OrthoDB" id="6500128at2759"/>
<feature type="non-terminal residue" evidence="14">
    <location>
        <position position="1"/>
    </location>
</feature>
<dbReference type="Gene3D" id="3.40.50.300">
    <property type="entry name" value="P-loop containing nucleotide triphosphate hydrolases"/>
    <property type="match status" value="3"/>
</dbReference>
<evidence type="ECO:0000256" key="1">
    <source>
        <dbReference type="ARBA" id="ARBA00007577"/>
    </source>
</evidence>
<dbReference type="PANTHER" id="PTHR45136">
    <property type="entry name" value="ABC TRANSPORTER DOMAIN-CONTAINING PROTEIN"/>
    <property type="match status" value="1"/>
</dbReference>
<feature type="transmembrane region" description="Helical" evidence="11">
    <location>
        <begin position="255"/>
        <end position="275"/>
    </location>
</feature>
<feature type="region of interest" description="Disordered" evidence="10">
    <location>
        <begin position="564"/>
        <end position="587"/>
    </location>
</feature>
<dbReference type="PROSITE" id="PS50929">
    <property type="entry name" value="ABC_TM1F"/>
    <property type="match status" value="1"/>
</dbReference>
<dbReference type="InterPro" id="IPR027417">
    <property type="entry name" value="P-loop_NTPase"/>
</dbReference>
<comment type="similarity">
    <text evidence="1">Belongs to the ABC transporter superfamily. ABCB family. Multidrug resistance exporter (TC 3.A.1.201) subfamily.</text>
</comment>
<dbReference type="SMART" id="SM00382">
    <property type="entry name" value="AAA"/>
    <property type="match status" value="2"/>
</dbReference>
<evidence type="ECO:0000256" key="10">
    <source>
        <dbReference type="SAM" id="MobiDB-lite"/>
    </source>
</evidence>
<dbReference type="GO" id="GO:0140359">
    <property type="term" value="F:ABC-type transporter activity"/>
    <property type="evidence" value="ECO:0007669"/>
    <property type="project" value="InterPro"/>
</dbReference>
<evidence type="ECO:0008006" key="16">
    <source>
        <dbReference type="Google" id="ProtNLM"/>
    </source>
</evidence>
<evidence type="ECO:0000256" key="4">
    <source>
        <dbReference type="ARBA" id="ARBA00022737"/>
    </source>
</evidence>
<dbReference type="Proteomes" id="UP000428333">
    <property type="component" value="Linkage Group LG08"/>
</dbReference>
<dbReference type="GO" id="GO:0016887">
    <property type="term" value="F:ATP hydrolysis activity"/>
    <property type="evidence" value="ECO:0007669"/>
    <property type="project" value="InterPro"/>
</dbReference>
<evidence type="ECO:0000256" key="7">
    <source>
        <dbReference type="ARBA" id="ARBA00022989"/>
    </source>
</evidence>
<name>A0A6A4L1Y9_9ERIC</name>
<feature type="compositionally biased region" description="Basic and acidic residues" evidence="10">
    <location>
        <begin position="564"/>
        <end position="581"/>
    </location>
</feature>
<dbReference type="SUPFAM" id="SSF52540">
    <property type="entry name" value="P-loop containing nucleoside triphosphate hydrolases"/>
    <property type="match status" value="2"/>
</dbReference>
<evidence type="ECO:0000256" key="8">
    <source>
        <dbReference type="ARBA" id="ARBA00023136"/>
    </source>
</evidence>
<comment type="caution">
    <text evidence="14">The sequence shown here is derived from an EMBL/GenBank/DDBJ whole genome shotgun (WGS) entry which is preliminary data.</text>
</comment>
<evidence type="ECO:0000256" key="5">
    <source>
        <dbReference type="ARBA" id="ARBA00022741"/>
    </source>
</evidence>
<keyword evidence="5" id="KW-0547">Nucleotide-binding</keyword>
<evidence type="ECO:0000259" key="13">
    <source>
        <dbReference type="PROSITE" id="PS50929"/>
    </source>
</evidence>
<evidence type="ECO:0000256" key="11">
    <source>
        <dbReference type="SAM" id="Phobius"/>
    </source>
</evidence>
<keyword evidence="3 11" id="KW-0812">Transmembrane</keyword>
<protein>
    <recommendedName>
        <fullName evidence="16">ABC transmembrane type-1 domain-containing protein</fullName>
    </recommendedName>
</protein>
<evidence type="ECO:0000313" key="15">
    <source>
        <dbReference type="Proteomes" id="UP000428333"/>
    </source>
</evidence>
<keyword evidence="6" id="KW-0067">ATP-binding</keyword>
<dbReference type="EMBL" id="QEFC01002142">
    <property type="protein sequence ID" value="KAE9454186.1"/>
    <property type="molecule type" value="Genomic_DNA"/>
</dbReference>
<evidence type="ECO:0000256" key="9">
    <source>
        <dbReference type="ARBA" id="ARBA00023180"/>
    </source>
</evidence>
<evidence type="ECO:0000256" key="3">
    <source>
        <dbReference type="ARBA" id="ARBA00022692"/>
    </source>
</evidence>
<dbReference type="GO" id="GO:0005524">
    <property type="term" value="F:ATP binding"/>
    <property type="evidence" value="ECO:0007669"/>
    <property type="project" value="UniProtKB-KW"/>
</dbReference>
<sequence>MGLVNQEPVLFATSIKENILFGREGASMENVIAVAKAANAHSFITKLSKGFDTQVGQFGVQLSGGQKQRIAMTRALLRDPKILLLDEATSALDAQSEEQVLLALDQASIGRTTSFNTQGQYDSSSAKWKSSSPVMEKIHVGNEALSFEVQTHVDSGGENMKKSSYPPASQWRLLQMNASEWKVSLLGCFGAAGYGLVQPTYSYFMGTLMIREKILQKLITFEIGWFDKDENTSAALCALLANDTKMVRSLVSDRISLLVQVFTSAFISYTLALLITPRMASVMILIQPLVIGCFYAKNTLMKNMSEKAQKAQNKGSQLASEALLSHRTITAFSLQERMLSLFAVTMEGPGKEIITQSWFSGVGLFSSQFFSTASVALSFCTGKTIADAGNMTSDLAKGSRAVISVFAILDRKSEIDPDDQEGIRVDRDIEGNIDLRNVFFSYPSRPNEMIFRSLNLKIDAGKTVALIGNSGSGKSTIIGLIERFYDPLKGSILIDGVDIKAYNLRSLRSRIALVSQEPTLFAGTIRQDIAYGKEDATESELREAANLANAHEFISSMKRDMKHTVDKEESNYQEAKSKGSHLESSPISSREMMVGKTCVVVAHRISTIQKSDTIVAIKDGKVAEQGSHSDLLAVGKGGYYYYSLLKLHNNHSIDP</sequence>
<dbReference type="Pfam" id="PF00664">
    <property type="entry name" value="ABC_membrane"/>
    <property type="match status" value="1"/>
</dbReference>
<proteinExistence type="inferred from homology"/>
<dbReference type="CDD" id="cd18578">
    <property type="entry name" value="ABC_6TM_Pgp_ABCB1_D2_like"/>
    <property type="match status" value="1"/>
</dbReference>
<keyword evidence="4" id="KW-0677">Repeat</keyword>
<evidence type="ECO:0000313" key="14">
    <source>
        <dbReference type="EMBL" id="KAE9454186.1"/>
    </source>
</evidence>
<keyword evidence="8 11" id="KW-0472">Membrane</keyword>
<feature type="domain" description="ABC transporter" evidence="12">
    <location>
        <begin position="433"/>
        <end position="644"/>
    </location>
</feature>
<evidence type="ECO:0000256" key="6">
    <source>
        <dbReference type="ARBA" id="ARBA00022840"/>
    </source>
</evidence>
<dbReference type="InterPro" id="IPR003439">
    <property type="entry name" value="ABC_transporter-like_ATP-bd"/>
</dbReference>
<keyword evidence="15" id="KW-1185">Reference proteome</keyword>
<reference evidence="14 15" key="1">
    <citation type="journal article" date="2019" name="Genome Biol. Evol.">
        <title>The Rhododendron genome and chromosomal organization provide insight into shared whole-genome duplications across the heath family (Ericaceae).</title>
        <authorList>
            <person name="Soza V.L."/>
            <person name="Lindsley D."/>
            <person name="Waalkes A."/>
            <person name="Ramage E."/>
            <person name="Patwardhan R.P."/>
            <person name="Burton J.N."/>
            <person name="Adey A."/>
            <person name="Kumar A."/>
            <person name="Qiu R."/>
            <person name="Shendure J."/>
            <person name="Hall B."/>
        </authorList>
    </citation>
    <scope>NUCLEOTIDE SEQUENCE [LARGE SCALE GENOMIC DNA]</scope>
    <source>
        <strain evidence="14">RSF 1966-606</strain>
    </source>
</reference>
<evidence type="ECO:0000256" key="2">
    <source>
        <dbReference type="ARBA" id="ARBA00022448"/>
    </source>
</evidence>
<dbReference type="Pfam" id="PF00005">
    <property type="entry name" value="ABC_tran"/>
    <property type="match status" value="2"/>
</dbReference>
<feature type="domain" description="ABC transmembrane type-1" evidence="13">
    <location>
        <begin position="210"/>
        <end position="392"/>
    </location>
</feature>
<dbReference type="InterPro" id="IPR003593">
    <property type="entry name" value="AAA+_ATPase"/>
</dbReference>
<dbReference type="InterPro" id="IPR036640">
    <property type="entry name" value="ABC1_TM_sf"/>
</dbReference>
<accession>A0A6A4L1Y9</accession>
<dbReference type="PANTHER" id="PTHR45136:SF2">
    <property type="entry name" value="ABC TRANSPORTER DOMAIN-CONTAINING PROTEIN"/>
    <property type="match status" value="1"/>
</dbReference>
<organism evidence="14 15">
    <name type="scientific">Rhododendron williamsianum</name>
    <dbReference type="NCBI Taxonomy" id="262921"/>
    <lineage>
        <taxon>Eukaryota</taxon>
        <taxon>Viridiplantae</taxon>
        <taxon>Streptophyta</taxon>
        <taxon>Embryophyta</taxon>
        <taxon>Tracheophyta</taxon>
        <taxon>Spermatophyta</taxon>
        <taxon>Magnoliopsida</taxon>
        <taxon>eudicotyledons</taxon>
        <taxon>Gunneridae</taxon>
        <taxon>Pentapetalae</taxon>
        <taxon>asterids</taxon>
        <taxon>Ericales</taxon>
        <taxon>Ericaceae</taxon>
        <taxon>Ericoideae</taxon>
        <taxon>Rhodoreae</taxon>
        <taxon>Rhododendron</taxon>
    </lineage>
</organism>
<gene>
    <name evidence="14" type="ORF">C3L33_13930</name>
</gene>